<dbReference type="OrthoDB" id="408631at2759"/>
<dbReference type="SUPFAM" id="SSF53474">
    <property type="entry name" value="alpha/beta-Hydrolases"/>
    <property type="match status" value="1"/>
</dbReference>
<dbReference type="Proteomes" id="UP000053342">
    <property type="component" value="Unassembled WGS sequence"/>
</dbReference>
<dbReference type="InterPro" id="IPR050300">
    <property type="entry name" value="GDXG_lipolytic_enzyme"/>
</dbReference>
<dbReference type="GO" id="GO:0016787">
    <property type="term" value="F:hydrolase activity"/>
    <property type="evidence" value="ECO:0007669"/>
    <property type="project" value="UniProtKB-KW"/>
</dbReference>
<reference evidence="3 4" key="1">
    <citation type="submission" date="2015-01" db="EMBL/GenBank/DDBJ databases">
        <title>The Genome Sequence of Exophiala oligosperma CBS72588.</title>
        <authorList>
            <consortium name="The Broad Institute Genomics Platform"/>
            <person name="Cuomo C."/>
            <person name="de Hoog S."/>
            <person name="Gorbushina A."/>
            <person name="Stielow B."/>
            <person name="Teixiera M."/>
            <person name="Abouelleil A."/>
            <person name="Chapman S.B."/>
            <person name="Priest M."/>
            <person name="Young S.K."/>
            <person name="Wortman J."/>
            <person name="Nusbaum C."/>
            <person name="Birren B."/>
        </authorList>
    </citation>
    <scope>NUCLEOTIDE SEQUENCE [LARGE SCALE GENOMIC DNA]</scope>
    <source>
        <strain evidence="3 4">CBS 72588</strain>
    </source>
</reference>
<dbReference type="PANTHER" id="PTHR48081">
    <property type="entry name" value="AB HYDROLASE SUPERFAMILY PROTEIN C4A8.06C"/>
    <property type="match status" value="1"/>
</dbReference>
<evidence type="ECO:0000313" key="4">
    <source>
        <dbReference type="Proteomes" id="UP000053342"/>
    </source>
</evidence>
<dbReference type="AlphaFoldDB" id="A0A0D2CD94"/>
<organism evidence="3 4">
    <name type="scientific">Exophiala oligosperma</name>
    <dbReference type="NCBI Taxonomy" id="215243"/>
    <lineage>
        <taxon>Eukaryota</taxon>
        <taxon>Fungi</taxon>
        <taxon>Dikarya</taxon>
        <taxon>Ascomycota</taxon>
        <taxon>Pezizomycotina</taxon>
        <taxon>Eurotiomycetes</taxon>
        <taxon>Chaetothyriomycetidae</taxon>
        <taxon>Chaetothyriales</taxon>
        <taxon>Herpotrichiellaceae</taxon>
        <taxon>Exophiala</taxon>
    </lineage>
</organism>
<name>A0A0D2CD94_9EURO</name>
<evidence type="ECO:0000256" key="1">
    <source>
        <dbReference type="ARBA" id="ARBA00022801"/>
    </source>
</evidence>
<accession>A0A0D2CD94</accession>
<dbReference type="HOGENOM" id="CLU_012494_6_4_1"/>
<dbReference type="GeneID" id="27352597"/>
<dbReference type="RefSeq" id="XP_016268083.1">
    <property type="nucleotide sequence ID" value="XM_016401030.1"/>
</dbReference>
<dbReference type="Gene3D" id="3.40.50.1820">
    <property type="entry name" value="alpha/beta hydrolase"/>
    <property type="match status" value="1"/>
</dbReference>
<dbReference type="PANTHER" id="PTHR48081:SF8">
    <property type="entry name" value="ALPHA_BETA HYDROLASE FOLD-3 DOMAIN-CONTAINING PROTEIN-RELATED"/>
    <property type="match status" value="1"/>
</dbReference>
<dbReference type="InterPro" id="IPR029058">
    <property type="entry name" value="AB_hydrolase_fold"/>
</dbReference>
<feature type="domain" description="Alpha/beta hydrolase fold-3" evidence="2">
    <location>
        <begin position="107"/>
        <end position="326"/>
    </location>
</feature>
<dbReference type="Pfam" id="PF07859">
    <property type="entry name" value="Abhydrolase_3"/>
    <property type="match status" value="1"/>
</dbReference>
<keyword evidence="1" id="KW-0378">Hydrolase</keyword>
<gene>
    <name evidence="3" type="ORF">PV06_00523</name>
</gene>
<sequence length="363" mass="40870">MSKQALQLITQPLLNAIPDDLTDRLDPVYVEYYNKYNAGRLHTHQIPIETFRANPLQYVIQWGRADGGEVFRISEQKCPVNGGEISIRIFEPGPADDATTPRRPLYINYHGGGFTFGDLEMDDPFCRRVCREVGCVAFDVEYRLSPDYRYPIPLEDCFAALKWIQKEKVDEFHLDTNRTAIGGVSAGGHLSAVLAHLARDEGVPLAFQLLVVPGVDMTALLPNGDVNPTCPYKSFAELVNTPALPVERVCFAYNHYLGIPRPKGWEKEWKINPIKAPSFRGLAQALVVTAELDPLREEGQAYVEKLREAGVPVEHIMYPRVPHPFMMHDAVLEAGKKYQVDTVRALKDALHKKEGDGDKIYRN</sequence>
<dbReference type="EMBL" id="KN847332">
    <property type="protein sequence ID" value="KIW47867.1"/>
    <property type="molecule type" value="Genomic_DNA"/>
</dbReference>
<evidence type="ECO:0000259" key="2">
    <source>
        <dbReference type="Pfam" id="PF07859"/>
    </source>
</evidence>
<dbReference type="InterPro" id="IPR013094">
    <property type="entry name" value="AB_hydrolase_3"/>
</dbReference>
<dbReference type="VEuPathDB" id="FungiDB:PV06_00523"/>
<keyword evidence="4" id="KW-1185">Reference proteome</keyword>
<protein>
    <recommendedName>
        <fullName evidence="2">Alpha/beta hydrolase fold-3 domain-containing protein</fullName>
    </recommendedName>
</protein>
<evidence type="ECO:0000313" key="3">
    <source>
        <dbReference type="EMBL" id="KIW47867.1"/>
    </source>
</evidence>
<proteinExistence type="predicted"/>
<dbReference type="STRING" id="215243.A0A0D2CD94"/>